<dbReference type="SMART" id="SM00086">
    <property type="entry name" value="PAC"/>
    <property type="match status" value="2"/>
</dbReference>
<evidence type="ECO:0000256" key="1">
    <source>
        <dbReference type="PROSITE-ProRule" id="PRU00284"/>
    </source>
</evidence>
<dbReference type="SMART" id="SM00091">
    <property type="entry name" value="PAS"/>
    <property type="match status" value="2"/>
</dbReference>
<accession>A0A345CQZ1</accession>
<dbReference type="AlphaFoldDB" id="A0A345CQZ1"/>
<evidence type="ECO:0000259" key="4">
    <source>
        <dbReference type="PROSITE" id="PS50113"/>
    </source>
</evidence>
<feature type="domain" description="PAC" evidence="4">
    <location>
        <begin position="92"/>
        <end position="146"/>
    </location>
</feature>
<organism evidence="5 6">
    <name type="scientific">Erwinia tracheiphila</name>
    <dbReference type="NCBI Taxonomy" id="65700"/>
    <lineage>
        <taxon>Bacteria</taxon>
        <taxon>Pseudomonadati</taxon>
        <taxon>Pseudomonadota</taxon>
        <taxon>Gammaproteobacteria</taxon>
        <taxon>Enterobacterales</taxon>
        <taxon>Erwiniaceae</taxon>
        <taxon>Erwinia</taxon>
    </lineage>
</organism>
<dbReference type="EMBL" id="CP013970">
    <property type="protein sequence ID" value="AXF75858.1"/>
    <property type="molecule type" value="Genomic_DNA"/>
</dbReference>
<dbReference type="Pfam" id="PF00015">
    <property type="entry name" value="MCPsignal"/>
    <property type="match status" value="1"/>
</dbReference>
<dbReference type="GO" id="GO:0007165">
    <property type="term" value="P:signal transduction"/>
    <property type="evidence" value="ECO:0007669"/>
    <property type="project" value="UniProtKB-KW"/>
</dbReference>
<dbReference type="InterPro" id="IPR013655">
    <property type="entry name" value="PAS_fold_3"/>
</dbReference>
<dbReference type="InterPro" id="IPR000014">
    <property type="entry name" value="PAS"/>
</dbReference>
<feature type="domain" description="PAS" evidence="3">
    <location>
        <begin position="143"/>
        <end position="186"/>
    </location>
</feature>
<dbReference type="SUPFAM" id="SSF55785">
    <property type="entry name" value="PYP-like sensor domain (PAS domain)"/>
    <property type="match status" value="2"/>
</dbReference>
<dbReference type="InterPro" id="IPR001610">
    <property type="entry name" value="PAC"/>
</dbReference>
<dbReference type="PROSITE" id="PS50111">
    <property type="entry name" value="CHEMOTAXIS_TRANSDUC_2"/>
    <property type="match status" value="1"/>
</dbReference>
<dbReference type="InterPro" id="IPR035965">
    <property type="entry name" value="PAS-like_dom_sf"/>
</dbReference>
<dbReference type="InterPro" id="IPR050903">
    <property type="entry name" value="Bact_Chemotaxis_MeTrfase"/>
</dbReference>
<dbReference type="PANTHER" id="PTHR24422">
    <property type="entry name" value="CHEMOTAXIS PROTEIN METHYLTRANSFERASE"/>
    <property type="match status" value="1"/>
</dbReference>
<dbReference type="NCBIfam" id="TIGR00229">
    <property type="entry name" value="sensory_box"/>
    <property type="match status" value="2"/>
</dbReference>
<evidence type="ECO:0000259" key="3">
    <source>
        <dbReference type="PROSITE" id="PS50112"/>
    </source>
</evidence>
<gene>
    <name evidence="5" type="ORF">AV903_06885</name>
</gene>
<keyword evidence="1" id="KW-0807">Transducer</keyword>
<dbReference type="RefSeq" id="WP_269467530.1">
    <property type="nucleotide sequence ID" value="NZ_CP013970.1"/>
</dbReference>
<feature type="domain" description="Methyl-accepting transducer" evidence="2">
    <location>
        <begin position="268"/>
        <end position="440"/>
    </location>
</feature>
<reference evidence="5 6" key="1">
    <citation type="submission" date="2016-01" db="EMBL/GenBank/DDBJ databases">
        <authorList>
            <person name="Oliw E.H."/>
        </authorList>
    </citation>
    <scope>NUCLEOTIDE SEQUENCE [LARGE SCALE GENOMIC DNA]</scope>
    <source>
        <strain evidence="5 6">MDcuke</strain>
    </source>
</reference>
<feature type="domain" description="PAC" evidence="4">
    <location>
        <begin position="216"/>
        <end position="268"/>
    </location>
</feature>
<dbReference type="GO" id="GO:0016020">
    <property type="term" value="C:membrane"/>
    <property type="evidence" value="ECO:0007669"/>
    <property type="project" value="InterPro"/>
</dbReference>
<dbReference type="SUPFAM" id="SSF58104">
    <property type="entry name" value="Methyl-accepting chemotaxis protein (MCP) signaling domain"/>
    <property type="match status" value="1"/>
</dbReference>
<dbReference type="GO" id="GO:0006935">
    <property type="term" value="P:chemotaxis"/>
    <property type="evidence" value="ECO:0007669"/>
    <property type="project" value="UniProtKB-ARBA"/>
</dbReference>
<sequence length="440" mass="49111">MRILKRLGLGFLNKFFRSEKLCRTTQSSIHGAVAIMELTPEGKILNANPLFLQKMGYRLEEIVGQHHRMFCPEQLLASPEYTQFWQRLARGESFSDKFLRLTKQGKKIWFEASYVPIRNRKGKVIKIVGLASDITARTIAAQEQKAMTNAIDRSMAIIAFNLNGEVLRVNDNFLKITGYQKEEILGHHHRMFCSPEVYNSAEYSQFWQKLCQGDYVSGQFERVDSRGRTIWLRATYNPVFDENNRLYEVVKFATDVTSQVIKNQKEREAAEHAYNAAIETSQNTRTGVGVIENSVAKMNEIAVELRNVSGGINDLSSQSALIGTIVETIQRIANQTNLLALNAAVEAARAGTHGRSFAVVANEVRSLASNINSASLEISEVVKRNQELAALAQKNISANLSRADQGVSLVREAGNVILSIQNNSAQVVEAIGHVTEHLAE</sequence>
<protein>
    <submittedName>
        <fullName evidence="5">Methyl-accepting chemotaxis protein</fullName>
    </submittedName>
</protein>
<dbReference type="CDD" id="cd00130">
    <property type="entry name" value="PAS"/>
    <property type="match status" value="2"/>
</dbReference>
<dbReference type="InterPro" id="IPR004089">
    <property type="entry name" value="MCPsignal_dom"/>
</dbReference>
<dbReference type="PROSITE" id="PS50113">
    <property type="entry name" value="PAC"/>
    <property type="match status" value="2"/>
</dbReference>
<dbReference type="Proteomes" id="UP000264980">
    <property type="component" value="Chromosome"/>
</dbReference>
<dbReference type="Gene3D" id="3.30.450.20">
    <property type="entry name" value="PAS domain"/>
    <property type="match status" value="2"/>
</dbReference>
<dbReference type="PROSITE" id="PS50112">
    <property type="entry name" value="PAS"/>
    <property type="match status" value="1"/>
</dbReference>
<name>A0A345CQZ1_9GAMM</name>
<evidence type="ECO:0000313" key="5">
    <source>
        <dbReference type="EMBL" id="AXF75858.1"/>
    </source>
</evidence>
<dbReference type="InterPro" id="IPR000700">
    <property type="entry name" value="PAS-assoc_C"/>
</dbReference>
<dbReference type="PANTHER" id="PTHR24422:SF10">
    <property type="entry name" value="CHEMOTAXIS PROTEIN METHYLTRANSFERASE 2"/>
    <property type="match status" value="1"/>
</dbReference>
<evidence type="ECO:0000313" key="6">
    <source>
        <dbReference type="Proteomes" id="UP000264980"/>
    </source>
</evidence>
<dbReference type="Gene3D" id="1.10.287.950">
    <property type="entry name" value="Methyl-accepting chemotaxis protein"/>
    <property type="match status" value="1"/>
</dbReference>
<evidence type="ECO:0000259" key="2">
    <source>
        <dbReference type="PROSITE" id="PS50111"/>
    </source>
</evidence>
<dbReference type="SMART" id="SM00283">
    <property type="entry name" value="MA"/>
    <property type="match status" value="1"/>
</dbReference>
<dbReference type="Pfam" id="PF08448">
    <property type="entry name" value="PAS_4"/>
    <property type="match status" value="1"/>
</dbReference>
<dbReference type="Pfam" id="PF08447">
    <property type="entry name" value="PAS_3"/>
    <property type="match status" value="1"/>
</dbReference>
<proteinExistence type="predicted"/>
<dbReference type="InterPro" id="IPR013656">
    <property type="entry name" value="PAS_4"/>
</dbReference>